<comment type="caution">
    <text evidence="2">The sequence shown here is derived from an EMBL/GenBank/DDBJ whole genome shotgun (WGS) entry which is preliminary data.</text>
</comment>
<dbReference type="RefSeq" id="WP_144228422.1">
    <property type="nucleotide sequence ID" value="NZ_CBCRVV010000001.1"/>
</dbReference>
<sequence length="436" mass="48747">MKPIFFNDAIKGAAKVLNEIEFPAGIKPLVIRDIHGRIRVAIDANSDEHQNLRTEIISKLGAIDTYLAADSGVIFKDELFNSNDIFNDPAILEVFIPVDGQTLKIQLLDRQITGQDWSSIEPETTTNIPRLVFFSLKGGVGRSTALTMLAYRLAQEGKNVLLIDLDLESPGLSGLLLPPDKMAEFGIIDWLLEDANGQGDAVLSRMISVSPLAETTTGQIRIAASMGMDESFYLDKLSRVYADVSSGGKSLRFSERIAKLINSLEEQEKPDVILIDSRAGLHDLGALSIVVLATHAFLFATDTAQTWQGYGHLFSHWRMRPKIAKKVREKLWIVDALFPETNQATRAAQFLDRSYKLFSENLYEEIAPGQNEENTFSFDLKDESAPHSPLRIKWNNRFQEFDPLLLSRKILTKSDIDSSFGEFLEAAFHLATKENE</sequence>
<dbReference type="InterPro" id="IPR027417">
    <property type="entry name" value="P-loop_NTPase"/>
</dbReference>
<dbReference type="NCBIfam" id="NF047398">
    <property type="entry name" value="AAA_KGGVGR"/>
    <property type="match status" value="1"/>
</dbReference>
<dbReference type="InterPro" id="IPR050678">
    <property type="entry name" value="DNA_Partitioning_ATPase"/>
</dbReference>
<evidence type="ECO:0000313" key="3">
    <source>
        <dbReference type="Proteomes" id="UP000315648"/>
    </source>
</evidence>
<dbReference type="PANTHER" id="PTHR13696">
    <property type="entry name" value="P-LOOP CONTAINING NUCLEOSIDE TRIPHOSPHATE HYDROLASE"/>
    <property type="match status" value="1"/>
</dbReference>
<dbReference type="Proteomes" id="UP000315648">
    <property type="component" value="Unassembled WGS sequence"/>
</dbReference>
<dbReference type="EMBL" id="VMBG01000001">
    <property type="protein sequence ID" value="TSJ78081.1"/>
    <property type="molecule type" value="Genomic_DNA"/>
</dbReference>
<accession>A0A556QN60</accession>
<dbReference type="InterPro" id="IPR002586">
    <property type="entry name" value="CobQ/CobB/MinD/ParA_Nub-bd_dom"/>
</dbReference>
<dbReference type="AlphaFoldDB" id="A0A556QN60"/>
<evidence type="ECO:0000313" key="2">
    <source>
        <dbReference type="EMBL" id="TSJ78081.1"/>
    </source>
</evidence>
<dbReference type="SUPFAM" id="SSF52540">
    <property type="entry name" value="P-loop containing nucleoside triphosphate hydrolases"/>
    <property type="match status" value="1"/>
</dbReference>
<dbReference type="PANTHER" id="PTHR13696:SF52">
    <property type="entry name" value="PARA FAMILY PROTEIN CT_582"/>
    <property type="match status" value="1"/>
</dbReference>
<dbReference type="Gene3D" id="3.40.50.300">
    <property type="entry name" value="P-loop containing nucleotide triphosphate hydrolases"/>
    <property type="match status" value="1"/>
</dbReference>
<keyword evidence="3" id="KW-1185">Reference proteome</keyword>
<name>A0A556QN60_9BACT</name>
<dbReference type="OrthoDB" id="9780677at2"/>
<evidence type="ECO:0000259" key="1">
    <source>
        <dbReference type="Pfam" id="PF01656"/>
    </source>
</evidence>
<dbReference type="Pfam" id="PF01656">
    <property type="entry name" value="CbiA"/>
    <property type="match status" value="1"/>
</dbReference>
<gene>
    <name evidence="2" type="ORF">FPL22_01865</name>
</gene>
<protein>
    <submittedName>
        <fullName evidence="2">MinD/ParA family protein</fullName>
    </submittedName>
</protein>
<organism evidence="2 3">
    <name type="scientific">Rariglobus hedericola</name>
    <dbReference type="NCBI Taxonomy" id="2597822"/>
    <lineage>
        <taxon>Bacteria</taxon>
        <taxon>Pseudomonadati</taxon>
        <taxon>Verrucomicrobiota</taxon>
        <taxon>Opitutia</taxon>
        <taxon>Opitutales</taxon>
        <taxon>Opitutaceae</taxon>
        <taxon>Rariglobus</taxon>
    </lineage>
</organism>
<reference evidence="2 3" key="1">
    <citation type="submission" date="2019-07" db="EMBL/GenBank/DDBJ databases">
        <title>Description of 53C-WASEF.</title>
        <authorList>
            <person name="Pitt A."/>
            <person name="Hahn M.W."/>
        </authorList>
    </citation>
    <scope>NUCLEOTIDE SEQUENCE [LARGE SCALE GENOMIC DNA]</scope>
    <source>
        <strain evidence="2 3">53C-WASEF</strain>
    </source>
</reference>
<proteinExistence type="predicted"/>
<feature type="domain" description="CobQ/CobB/MinD/ParA nucleotide binding" evidence="1">
    <location>
        <begin position="132"/>
        <end position="249"/>
    </location>
</feature>